<protein>
    <submittedName>
        <fullName evidence="1">Phenolphthiocerol synthesis polyketide synthase type I Pks15/1 domain protein</fullName>
        <ecNumber evidence="1">2.3.1.41</ecNumber>
    </submittedName>
</protein>
<keyword evidence="1" id="KW-0012">Acyltransferase</keyword>
<name>X7YYY2_MYCXE</name>
<dbReference type="SUPFAM" id="SSF51735">
    <property type="entry name" value="NAD(P)-binding Rossmann-fold domains"/>
    <property type="match status" value="1"/>
</dbReference>
<dbReference type="InterPro" id="IPR036291">
    <property type="entry name" value="NAD(P)-bd_dom_sf"/>
</dbReference>
<proteinExistence type="predicted"/>
<evidence type="ECO:0000313" key="1">
    <source>
        <dbReference type="EMBL" id="EUA12387.1"/>
    </source>
</evidence>
<dbReference type="EC" id="2.3.1.41" evidence="1"/>
<sequence>MAACSWPALGLEVFATASRGKWDTLRAMGFDESHIGDRGRWSLRTSSGGHRGRAWTWCSTRCREFVDASLRLVAPGGIFLEMGKTDIRDPNAVANSTPACATAPSTYSSGRRRIQRISPTWPRCSPLGSCTRCR</sequence>
<comment type="caution">
    <text evidence="1">The sequence shown here is derived from an EMBL/GenBank/DDBJ whole genome shotgun (WGS) entry which is preliminary data.</text>
</comment>
<organism evidence="1">
    <name type="scientific">Mycobacterium xenopi 4042</name>
    <dbReference type="NCBI Taxonomy" id="1299334"/>
    <lineage>
        <taxon>Bacteria</taxon>
        <taxon>Bacillati</taxon>
        <taxon>Actinomycetota</taxon>
        <taxon>Actinomycetes</taxon>
        <taxon>Mycobacteriales</taxon>
        <taxon>Mycobacteriaceae</taxon>
        <taxon>Mycobacterium</taxon>
    </lineage>
</organism>
<gene>
    <name evidence="1" type="ORF">I553_3973</name>
</gene>
<dbReference type="AlphaFoldDB" id="X7YYY2"/>
<dbReference type="PATRIC" id="fig|1299334.3.peg.9025"/>
<keyword evidence="1" id="KW-0808">Transferase</keyword>
<dbReference type="GO" id="GO:0004315">
    <property type="term" value="F:3-oxoacyl-[acyl-carrier-protein] synthase activity"/>
    <property type="evidence" value="ECO:0007669"/>
    <property type="project" value="UniProtKB-EC"/>
</dbReference>
<reference evidence="1" key="1">
    <citation type="submission" date="2014-01" db="EMBL/GenBank/DDBJ databases">
        <authorList>
            <person name="Brown-Elliot B."/>
            <person name="Wallace R."/>
            <person name="Lenaerts A."/>
            <person name="Ordway D."/>
            <person name="DeGroote M.A."/>
            <person name="Parker T."/>
            <person name="Sizemore C."/>
            <person name="Tallon L.J."/>
            <person name="Sadzewicz L.K."/>
            <person name="Sengamalay N."/>
            <person name="Fraser C.M."/>
            <person name="Hine E."/>
            <person name="Shefchek K.A."/>
            <person name="Das S.P."/>
            <person name="Tettelin H."/>
        </authorList>
    </citation>
    <scope>NUCLEOTIDE SEQUENCE [LARGE SCALE GENOMIC DNA]</scope>
    <source>
        <strain evidence="1">4042</strain>
    </source>
</reference>
<dbReference type="EMBL" id="JAOB01000084">
    <property type="protein sequence ID" value="EUA12387.1"/>
    <property type="molecule type" value="Genomic_DNA"/>
</dbReference>
<accession>X7YYY2</accession>
<dbReference type="Gene3D" id="3.40.50.720">
    <property type="entry name" value="NAD(P)-binding Rossmann-like Domain"/>
    <property type="match status" value="1"/>
</dbReference>